<keyword evidence="6" id="KW-1185">Reference proteome</keyword>
<dbReference type="PANTHER" id="PTHR43574">
    <property type="entry name" value="EPIMERASE-RELATED"/>
    <property type="match status" value="1"/>
</dbReference>
<dbReference type="GeneID" id="25912766"/>
<dbReference type="InterPro" id="IPR036291">
    <property type="entry name" value="NAD(P)-bd_dom_sf"/>
</dbReference>
<evidence type="ECO:0000256" key="2">
    <source>
        <dbReference type="ARBA" id="ARBA00023027"/>
    </source>
</evidence>
<dbReference type="Pfam" id="PF01370">
    <property type="entry name" value="Epimerase"/>
    <property type="match status" value="1"/>
</dbReference>
<sequence>MAVMSGTWTTTVKQRQPRHLVIVLLFIFLLATFQSLRKLRSQTGHGDFTSPSVTNETASIKKRLLVTGAAGFIGMSLSIALAADGHTVVGIDDFNDYYDVDLKRDRAYELYRRNIEVLQLDVCDRSGLQEIFKEHRFTHVVHLAAQAGVRYSIENPLAYVRANVQCFATLLEVVRHFPGIFVTYASSSSVYGRNTKVPFDVSDRIDSPSSLYAATKKSNEDFARVYHHLYKIPMTGLRFFTVYGPWGRPDMAVYKFSAQIMENRSIDVYDEGTLQRDFTYIDDIVDGIKAAINHGANFEIFNIGKGHPETVSDLIAGLENVLEKRANKNYLPMQPGDVKITYADIGHTRSQLGFAPKISLQEGLYRWAAWYLERREDLERGNFVRQKEYYEKQIETGVSQESTLVTAVPKIRKGGTAGGVVLTSILEYSEAAMNCLKSLYRYQIPSIVFVSKEVLSTLDTVTFKNATVQILLIGDDELWRMNCFRHLKAHLLGLVKMQKAPEYLVFVESKKVDFSRNPFSDIQRTHKENGFTFFFTARSVPFLRFDTGL</sequence>
<dbReference type="EMBL" id="KQ243775">
    <property type="protein sequence ID" value="KNC75207.1"/>
    <property type="molecule type" value="Genomic_DNA"/>
</dbReference>
<name>A0A0L0FEL5_9EUKA</name>
<organism evidence="5 6">
    <name type="scientific">Sphaeroforma arctica JP610</name>
    <dbReference type="NCBI Taxonomy" id="667725"/>
    <lineage>
        <taxon>Eukaryota</taxon>
        <taxon>Ichthyosporea</taxon>
        <taxon>Ichthyophonida</taxon>
        <taxon>Sphaeroforma</taxon>
    </lineage>
</organism>
<gene>
    <name evidence="5" type="ORF">SARC_12262</name>
</gene>
<evidence type="ECO:0000256" key="1">
    <source>
        <dbReference type="ARBA" id="ARBA00007637"/>
    </source>
</evidence>
<comment type="similarity">
    <text evidence="1">Belongs to the NAD(P)-dependent epimerase/dehydratase family.</text>
</comment>
<proteinExistence type="inferred from homology"/>
<dbReference type="STRING" id="667725.A0A0L0FEL5"/>
<dbReference type="PRINTS" id="PR01713">
    <property type="entry name" value="NUCEPIMERASE"/>
</dbReference>
<dbReference type="Proteomes" id="UP000054560">
    <property type="component" value="Unassembled WGS sequence"/>
</dbReference>
<dbReference type="AlphaFoldDB" id="A0A0L0FEL5"/>
<reference evidence="5 6" key="1">
    <citation type="submission" date="2011-02" db="EMBL/GenBank/DDBJ databases">
        <title>The Genome Sequence of Sphaeroforma arctica JP610.</title>
        <authorList>
            <consortium name="The Broad Institute Genome Sequencing Platform"/>
            <person name="Russ C."/>
            <person name="Cuomo C."/>
            <person name="Young S.K."/>
            <person name="Zeng Q."/>
            <person name="Gargeya S."/>
            <person name="Alvarado L."/>
            <person name="Berlin A."/>
            <person name="Chapman S.B."/>
            <person name="Chen Z."/>
            <person name="Freedman E."/>
            <person name="Gellesch M."/>
            <person name="Goldberg J."/>
            <person name="Griggs A."/>
            <person name="Gujja S."/>
            <person name="Heilman E."/>
            <person name="Heiman D."/>
            <person name="Howarth C."/>
            <person name="Mehta T."/>
            <person name="Neiman D."/>
            <person name="Pearson M."/>
            <person name="Roberts A."/>
            <person name="Saif S."/>
            <person name="Shea T."/>
            <person name="Shenoy N."/>
            <person name="Sisk P."/>
            <person name="Stolte C."/>
            <person name="Sykes S."/>
            <person name="White J."/>
            <person name="Yandava C."/>
            <person name="Burger G."/>
            <person name="Gray M.W."/>
            <person name="Holland P.W.H."/>
            <person name="King N."/>
            <person name="Lang F.B.F."/>
            <person name="Roger A.J."/>
            <person name="Ruiz-Trillo I."/>
            <person name="Haas B."/>
            <person name="Nusbaum C."/>
            <person name="Birren B."/>
        </authorList>
    </citation>
    <scope>NUCLEOTIDE SEQUENCE [LARGE SCALE GENOMIC DNA]</scope>
    <source>
        <strain evidence="5 6">JP610</strain>
    </source>
</reference>
<dbReference type="Gene3D" id="3.40.50.720">
    <property type="entry name" value="NAD(P)-binding Rossmann-like Domain"/>
    <property type="match status" value="1"/>
</dbReference>
<keyword evidence="2" id="KW-0520">NAD</keyword>
<feature type="domain" description="NAD-dependent epimerase/dehydratase" evidence="4">
    <location>
        <begin position="65"/>
        <end position="304"/>
    </location>
</feature>
<dbReference type="Gene3D" id="3.90.25.10">
    <property type="entry name" value="UDP-galactose 4-epimerase, domain 1"/>
    <property type="match status" value="1"/>
</dbReference>
<evidence type="ECO:0000256" key="3">
    <source>
        <dbReference type="SAM" id="Phobius"/>
    </source>
</evidence>
<evidence type="ECO:0000313" key="6">
    <source>
        <dbReference type="Proteomes" id="UP000054560"/>
    </source>
</evidence>
<dbReference type="RefSeq" id="XP_014149109.1">
    <property type="nucleotide sequence ID" value="XM_014293634.1"/>
</dbReference>
<keyword evidence="3" id="KW-0812">Transmembrane</keyword>
<dbReference type="eggNOG" id="KOG1371">
    <property type="taxonomic scope" value="Eukaryota"/>
</dbReference>
<keyword evidence="3" id="KW-0472">Membrane</keyword>
<protein>
    <recommendedName>
        <fullName evidence="4">NAD-dependent epimerase/dehydratase domain-containing protein</fullName>
    </recommendedName>
</protein>
<dbReference type="InterPro" id="IPR001509">
    <property type="entry name" value="Epimerase_deHydtase"/>
</dbReference>
<dbReference type="OrthoDB" id="202470at2759"/>
<evidence type="ECO:0000313" key="5">
    <source>
        <dbReference type="EMBL" id="KNC75207.1"/>
    </source>
</evidence>
<accession>A0A0L0FEL5</accession>
<evidence type="ECO:0000259" key="4">
    <source>
        <dbReference type="Pfam" id="PF01370"/>
    </source>
</evidence>
<dbReference type="SUPFAM" id="SSF51735">
    <property type="entry name" value="NAD(P)-binding Rossmann-fold domains"/>
    <property type="match status" value="1"/>
</dbReference>
<keyword evidence="3" id="KW-1133">Transmembrane helix</keyword>
<feature type="transmembrane region" description="Helical" evidence="3">
    <location>
        <begin position="20"/>
        <end position="36"/>
    </location>
</feature>